<feature type="compositionally biased region" description="Acidic residues" evidence="1">
    <location>
        <begin position="30"/>
        <end position="40"/>
    </location>
</feature>
<dbReference type="EMBL" id="GAKP01012554">
    <property type="protein sequence ID" value="JAC46398.1"/>
    <property type="molecule type" value="Transcribed_RNA"/>
</dbReference>
<protein>
    <submittedName>
        <fullName evidence="2">Uncharacterized protein</fullName>
    </submittedName>
</protein>
<sequence length="187" mass="21509">MYSKRHLKRLVNKKLNNLYKKQNNNTQNENDVESVNEIESDAGSKEVFEEVESSTGSKEVIEDFCLPTEQLSKQLAIWAIENRIKRAACNSLLANSNSQNLNVPISKNNNTSRNTSSWQKNMEQRIRKLEEISAQNTILLERIIDILQPKKIELMIFPIKNMNDLASTESLLLNKPEAEIVSMIKYI</sequence>
<evidence type="ECO:0000256" key="1">
    <source>
        <dbReference type="SAM" id="MobiDB-lite"/>
    </source>
</evidence>
<organism evidence="2">
    <name type="scientific">Bactrocera dorsalis</name>
    <name type="common">Oriental fruit fly</name>
    <name type="synonym">Dacus dorsalis</name>
    <dbReference type="NCBI Taxonomy" id="27457"/>
    <lineage>
        <taxon>Eukaryota</taxon>
        <taxon>Metazoa</taxon>
        <taxon>Ecdysozoa</taxon>
        <taxon>Arthropoda</taxon>
        <taxon>Hexapoda</taxon>
        <taxon>Insecta</taxon>
        <taxon>Pterygota</taxon>
        <taxon>Neoptera</taxon>
        <taxon>Endopterygota</taxon>
        <taxon>Diptera</taxon>
        <taxon>Brachycera</taxon>
        <taxon>Muscomorpha</taxon>
        <taxon>Tephritoidea</taxon>
        <taxon>Tephritidae</taxon>
        <taxon>Bactrocera</taxon>
        <taxon>Bactrocera</taxon>
    </lineage>
</organism>
<name>A0A034VXX2_BACDO</name>
<accession>A0A034VXX2</accession>
<dbReference type="OrthoDB" id="20900at2759"/>
<proteinExistence type="predicted"/>
<dbReference type="AlphaFoldDB" id="A0A034VXX2"/>
<reference evidence="2" key="1">
    <citation type="journal article" date="2014" name="BMC Genomics">
        <title>Characterizing the developmental transcriptome of the oriental fruit fly, Bactrocera dorsalis (Diptera: Tephritidae) through comparative genomic analysis with Drosophila melanogaster utilizing modENCODE datasets.</title>
        <authorList>
            <person name="Geib S.M."/>
            <person name="Calla B."/>
            <person name="Hall B."/>
            <person name="Hou S."/>
            <person name="Manoukis N.C."/>
        </authorList>
    </citation>
    <scope>NUCLEOTIDE SEQUENCE</scope>
    <source>
        <strain evidence="2">Punador</strain>
    </source>
</reference>
<feature type="region of interest" description="Disordered" evidence="1">
    <location>
        <begin position="21"/>
        <end position="45"/>
    </location>
</feature>
<evidence type="ECO:0000313" key="2">
    <source>
        <dbReference type="EMBL" id="JAC46398.1"/>
    </source>
</evidence>